<accession>G0TZU2</accession>
<proteinExistence type="predicted"/>
<sequence>MKKGSRQKESTWIKNHPMEGDDIITTFYDFLCKRNPKTMKPCPSVYVPDTVVYEHNFPRGWYTTDVKAKEFMRRQGKDLDAATIEFGFRGEVAPNCPIVATYLSTVEEDVGHGVTETKTQVEVLSKDDIGAFIARKNKNNGILQRFVFPKGYHNSMIKVVWSPRIAMIQRRTNKYAIKDRKRAENDPFAITVTYEGPEYLSEETSVSAHVAFEVKNICSEIIKHFFYTEHKYITRMVLYFKNDVKDRLWLLWCGSLRVSERNSPTNMPMNLAPKFDEPSREGDLNEVEVLERADKAYFVVTNDGRFYDTYLRGTNFRAESKAELRQSRSAGSTGSTTIQVKFPNEDVRDMYEEEYVPDDLKVLLEGLQALEDTVLDSFRDSYYLAASHFLQSESRPFEFLISAGIVKIFTPESVIDLMKMLKLEESPFSVAAREKNASAAAATANSSPKATSEDQRDVLSTETGHGANIPVEPMIYIIPSKFSMPLTMMRDRTEDFVKEVFSRRRAQLRHNFYAGDGGTKMSPSCRSLSWRVDADDVRYSTSANSRRVSYVTLDSR</sequence>
<gene>
    <name evidence="2" type="ORF">TVY486_0807270</name>
</gene>
<evidence type="ECO:0000256" key="1">
    <source>
        <dbReference type="SAM" id="MobiDB-lite"/>
    </source>
</evidence>
<evidence type="ECO:0000313" key="2">
    <source>
        <dbReference type="EMBL" id="CCC50120.1"/>
    </source>
</evidence>
<dbReference type="VEuPathDB" id="TriTrypDB:TvY486_0807270"/>
<protein>
    <submittedName>
        <fullName evidence="2">Uncharacterized protein</fullName>
    </submittedName>
</protein>
<dbReference type="AlphaFoldDB" id="G0TZU2"/>
<name>G0TZU2_TRYVY</name>
<organism evidence="2">
    <name type="scientific">Trypanosoma vivax (strain Y486)</name>
    <dbReference type="NCBI Taxonomy" id="1055687"/>
    <lineage>
        <taxon>Eukaryota</taxon>
        <taxon>Discoba</taxon>
        <taxon>Euglenozoa</taxon>
        <taxon>Kinetoplastea</taxon>
        <taxon>Metakinetoplastina</taxon>
        <taxon>Trypanosomatida</taxon>
        <taxon>Trypanosomatidae</taxon>
        <taxon>Trypanosoma</taxon>
        <taxon>Duttonella</taxon>
    </lineage>
</organism>
<feature type="compositionally biased region" description="Low complexity" evidence="1">
    <location>
        <begin position="439"/>
        <end position="450"/>
    </location>
</feature>
<reference evidence="2" key="1">
    <citation type="journal article" date="2012" name="Proc. Natl. Acad. Sci. U.S.A.">
        <title>Antigenic diversity is generated by distinct evolutionary mechanisms in African trypanosome species.</title>
        <authorList>
            <person name="Jackson A.P."/>
            <person name="Berry A."/>
            <person name="Aslett M."/>
            <person name="Allison H.C."/>
            <person name="Burton P."/>
            <person name="Vavrova-Anderson J."/>
            <person name="Brown R."/>
            <person name="Browne H."/>
            <person name="Corton N."/>
            <person name="Hauser H."/>
            <person name="Gamble J."/>
            <person name="Gilderthorp R."/>
            <person name="Marcello L."/>
            <person name="McQuillan J."/>
            <person name="Otto T.D."/>
            <person name="Quail M.A."/>
            <person name="Sanders M.J."/>
            <person name="van Tonder A."/>
            <person name="Ginger M.L."/>
            <person name="Field M.C."/>
            <person name="Barry J.D."/>
            <person name="Hertz-Fowler C."/>
            <person name="Berriman M."/>
        </authorList>
    </citation>
    <scope>NUCLEOTIDE SEQUENCE</scope>
    <source>
        <strain evidence="2">Y486</strain>
    </source>
</reference>
<dbReference type="EMBL" id="HE573024">
    <property type="protein sequence ID" value="CCC50120.1"/>
    <property type="molecule type" value="Genomic_DNA"/>
</dbReference>
<feature type="region of interest" description="Disordered" evidence="1">
    <location>
        <begin position="439"/>
        <end position="466"/>
    </location>
</feature>
<dbReference type="OMA" id="PRIAMIQ"/>